<dbReference type="Proteomes" id="UP001152795">
    <property type="component" value="Unassembled WGS sequence"/>
</dbReference>
<evidence type="ECO:0000313" key="2">
    <source>
        <dbReference type="Proteomes" id="UP001152795"/>
    </source>
</evidence>
<name>A0A6S7GS86_PARCT</name>
<keyword evidence="2" id="KW-1185">Reference proteome</keyword>
<dbReference type="EMBL" id="CACRXK020002848">
    <property type="protein sequence ID" value="CAB3996334.1"/>
    <property type="molecule type" value="Genomic_DNA"/>
</dbReference>
<dbReference type="AlphaFoldDB" id="A0A6S7GS86"/>
<organism evidence="1 2">
    <name type="scientific">Paramuricea clavata</name>
    <name type="common">Red gorgonian</name>
    <name type="synonym">Violescent sea-whip</name>
    <dbReference type="NCBI Taxonomy" id="317549"/>
    <lineage>
        <taxon>Eukaryota</taxon>
        <taxon>Metazoa</taxon>
        <taxon>Cnidaria</taxon>
        <taxon>Anthozoa</taxon>
        <taxon>Octocorallia</taxon>
        <taxon>Malacalcyonacea</taxon>
        <taxon>Plexauridae</taxon>
        <taxon>Paramuricea</taxon>
    </lineage>
</organism>
<proteinExistence type="predicted"/>
<protein>
    <submittedName>
        <fullName evidence="1">Uncharacterized protein</fullName>
    </submittedName>
</protein>
<accession>A0A6S7GS86</accession>
<sequence>MQHLQETTGRVLLLQKKPKKGPFQVKETWTHEFFCLAETCAIRVPTRLKKINLQNSGLGRKKVVFKCNDSAFDVQKVLQGVYPKLSQAGGFELLRIGDPRTSLVLITPPVTGYNVLFLRDSAGLGQALAYIRPLQKDLDLSTSIDEEIEQVEDKNVPFVKCIECNENVAMTRFRSHQCDVSR</sequence>
<evidence type="ECO:0000313" key="1">
    <source>
        <dbReference type="EMBL" id="CAB3996334.1"/>
    </source>
</evidence>
<dbReference type="OrthoDB" id="5987613at2759"/>
<comment type="caution">
    <text evidence="1">The sequence shown here is derived from an EMBL/GenBank/DDBJ whole genome shotgun (WGS) entry which is preliminary data.</text>
</comment>
<reference evidence="1" key="1">
    <citation type="submission" date="2020-04" db="EMBL/GenBank/DDBJ databases">
        <authorList>
            <person name="Alioto T."/>
            <person name="Alioto T."/>
            <person name="Gomez Garrido J."/>
        </authorList>
    </citation>
    <scope>NUCLEOTIDE SEQUENCE</scope>
    <source>
        <strain evidence="1">A484AB</strain>
    </source>
</reference>
<gene>
    <name evidence="1" type="ORF">PACLA_8A042910</name>
</gene>